<proteinExistence type="predicted"/>
<evidence type="ECO:0000256" key="9">
    <source>
        <dbReference type="ARBA" id="ARBA00066964"/>
    </source>
</evidence>
<keyword evidence="6 13" id="KW-1133">Transmembrane helix</keyword>
<organism evidence="14 15">
    <name type="scientific">Eiseniibacteriota bacterium</name>
    <dbReference type="NCBI Taxonomy" id="2212470"/>
    <lineage>
        <taxon>Bacteria</taxon>
        <taxon>Candidatus Eiseniibacteriota</taxon>
    </lineage>
</organism>
<sequence length="621" mass="69120">LLFSALAYAGALALLVGHQLPRWNPRRWVWASTLAILGAAGLATWFLTRQIAVLPLFGLSLLIAALGAHRLTHFTAEGRFFLTTYVAMVVALLGWGLWFLLTIPVSPLTRALLLAGYPLLAVTFPSGLLQSITDWEVLCRSAWRRPGRAIGGGSSKPGAQSCKVSLHVPAYAEPPELVMATLDALAALEYPNFEVLVIDNNTKDPALWRPVEAHCLRLGPRFRFFHLDDWPGAKAGALNFALTQSAHDAEVIGVIDADYLADRDFLARLIGYFDDPRMGFVQTPHDYREWEDSLYLRMCYWEYRYFFASTMVALNEHHSALTVGTMCLIRRRALEDAGGWAEWCVTEDSELAIRIHACGYTSVYLPITFGRGLIPQTFGGYKRQRFRWTYGPIQELKRHLRLFLPRRWKATASSLLPIQKILHLNHGLDRLNIGLQFMVLPLYAAAVCSMVWHREVIPVPGVLWLSSTVILFGGWVMWWLPYRALLRASMRDVLGAFVASKALSHTVTMSAVKSLYTRRIPWQRTNKFPALPLGLGTLATARVELMLGLALLLGGAGALLLLPHPGLLLLFVIGGVYQSLSYLAAPALAMLAEREVALEGSRPKARPSAPVLQPVPERTRA</sequence>
<dbReference type="GO" id="GO:0005886">
    <property type="term" value="C:plasma membrane"/>
    <property type="evidence" value="ECO:0007669"/>
    <property type="project" value="TreeGrafter"/>
</dbReference>
<evidence type="ECO:0000256" key="11">
    <source>
        <dbReference type="ARBA" id="ARBA00078564"/>
    </source>
</evidence>
<feature type="transmembrane region" description="Helical" evidence="13">
    <location>
        <begin position="51"/>
        <end position="68"/>
    </location>
</feature>
<feature type="transmembrane region" description="Helical" evidence="13">
    <location>
        <begin position="464"/>
        <end position="482"/>
    </location>
</feature>
<evidence type="ECO:0000256" key="6">
    <source>
        <dbReference type="ARBA" id="ARBA00022989"/>
    </source>
</evidence>
<dbReference type="Gene3D" id="3.90.550.10">
    <property type="entry name" value="Spore Coat Polysaccharide Biosynthesis Protein SpsA, Chain A"/>
    <property type="match status" value="1"/>
</dbReference>
<evidence type="ECO:0000256" key="13">
    <source>
        <dbReference type="SAM" id="Phobius"/>
    </source>
</evidence>
<dbReference type="GO" id="GO:0016758">
    <property type="term" value="F:hexosyltransferase activity"/>
    <property type="evidence" value="ECO:0007669"/>
    <property type="project" value="TreeGrafter"/>
</dbReference>
<evidence type="ECO:0000313" key="15">
    <source>
        <dbReference type="Proteomes" id="UP000807850"/>
    </source>
</evidence>
<feature type="transmembrane region" description="Helical" evidence="13">
    <location>
        <begin position="568"/>
        <end position="592"/>
    </location>
</feature>
<comment type="subcellular location">
    <subcellularLocation>
        <location evidence="1">Membrane</location>
        <topology evidence="1">Multi-pass membrane protein</topology>
    </subcellularLocation>
</comment>
<evidence type="ECO:0000256" key="12">
    <source>
        <dbReference type="SAM" id="MobiDB-lite"/>
    </source>
</evidence>
<keyword evidence="2" id="KW-0328">Glycosyltransferase</keyword>
<keyword evidence="3" id="KW-0808">Transferase</keyword>
<feature type="region of interest" description="Disordered" evidence="12">
    <location>
        <begin position="600"/>
        <end position="621"/>
    </location>
</feature>
<keyword evidence="4 13" id="KW-0812">Transmembrane</keyword>
<name>A0A9D6L5U8_UNCEI</name>
<feature type="transmembrane region" description="Helical" evidence="13">
    <location>
        <begin position="433"/>
        <end position="452"/>
    </location>
</feature>
<evidence type="ECO:0000256" key="2">
    <source>
        <dbReference type="ARBA" id="ARBA00022676"/>
    </source>
</evidence>
<evidence type="ECO:0000256" key="7">
    <source>
        <dbReference type="ARBA" id="ARBA00023136"/>
    </source>
</evidence>
<dbReference type="SUPFAM" id="SSF53448">
    <property type="entry name" value="Nucleotide-diphospho-sugar transferases"/>
    <property type="match status" value="1"/>
</dbReference>
<evidence type="ECO:0000256" key="10">
    <source>
        <dbReference type="ARBA" id="ARBA00068721"/>
    </source>
</evidence>
<reference evidence="14" key="1">
    <citation type="submission" date="2020-07" db="EMBL/GenBank/DDBJ databases">
        <title>Huge and variable diversity of episymbiotic CPR bacteria and DPANN archaea in groundwater ecosystems.</title>
        <authorList>
            <person name="He C.Y."/>
            <person name="Keren R."/>
            <person name="Whittaker M."/>
            <person name="Farag I.F."/>
            <person name="Doudna J."/>
            <person name="Cate J.H.D."/>
            <person name="Banfield J.F."/>
        </authorList>
    </citation>
    <scope>NUCLEOTIDE SEQUENCE</scope>
    <source>
        <strain evidence="14">NC_groundwater_928_Pr1_S-0.2um_72_17</strain>
    </source>
</reference>
<dbReference type="EMBL" id="JACQAY010000129">
    <property type="protein sequence ID" value="MBI3539458.1"/>
    <property type="molecule type" value="Genomic_DNA"/>
</dbReference>
<dbReference type="InterPro" id="IPR029044">
    <property type="entry name" value="Nucleotide-diphossugar_trans"/>
</dbReference>
<dbReference type="Proteomes" id="UP000807850">
    <property type="component" value="Unassembled WGS sequence"/>
</dbReference>
<dbReference type="Pfam" id="PF13641">
    <property type="entry name" value="Glyco_tranf_2_3"/>
    <property type="match status" value="1"/>
</dbReference>
<feature type="transmembrane region" description="Helical" evidence="13">
    <location>
        <begin position="80"/>
        <end position="101"/>
    </location>
</feature>
<dbReference type="FunFam" id="3.90.550.10:FF:000164">
    <property type="entry name" value="Beta-(1-3)-glucosyl transferase"/>
    <property type="match status" value="1"/>
</dbReference>
<dbReference type="AlphaFoldDB" id="A0A9D6L5U8"/>
<keyword evidence="7 13" id="KW-0472">Membrane</keyword>
<evidence type="ECO:0000256" key="8">
    <source>
        <dbReference type="ARBA" id="ARBA00053004"/>
    </source>
</evidence>
<evidence type="ECO:0000313" key="14">
    <source>
        <dbReference type="EMBL" id="MBI3539458.1"/>
    </source>
</evidence>
<gene>
    <name evidence="14" type="ORF">HY076_04215</name>
</gene>
<protein>
    <recommendedName>
        <fullName evidence="10">Beta-monoglucosyldiacylglycerol synthase</fullName>
        <ecNumber evidence="9">2.4.1.336</ecNumber>
    </recommendedName>
    <alternativeName>
        <fullName evidence="11">UDP-glucose:1,2-diacylglycerol 3-beta-D-glucosyltransferase</fullName>
    </alternativeName>
</protein>
<dbReference type="PANTHER" id="PTHR43867">
    <property type="entry name" value="CELLULOSE SYNTHASE CATALYTIC SUBUNIT A [UDP-FORMING]"/>
    <property type="match status" value="1"/>
</dbReference>
<comment type="caution">
    <text evidence="14">The sequence shown here is derived from an EMBL/GenBank/DDBJ whole genome shotgun (WGS) entry which is preliminary data.</text>
</comment>
<dbReference type="EC" id="2.4.1.336" evidence="9"/>
<comment type="catalytic activity">
    <reaction evidence="8">
        <text>a 1,2-diacyl-sn-glycerol + UDP-alpha-D-glucose = a 1,2-diacyl-3-O-(beta-D-glucopyranosyl)-sn-glycerol + UDP + H(+)</text>
        <dbReference type="Rhea" id="RHEA:17285"/>
        <dbReference type="ChEBI" id="CHEBI:15378"/>
        <dbReference type="ChEBI" id="CHEBI:17815"/>
        <dbReference type="ChEBI" id="CHEBI:58223"/>
        <dbReference type="ChEBI" id="CHEBI:58885"/>
        <dbReference type="ChEBI" id="CHEBI:75799"/>
        <dbReference type="EC" id="2.4.1.336"/>
    </reaction>
</comment>
<evidence type="ECO:0000256" key="3">
    <source>
        <dbReference type="ARBA" id="ARBA00022679"/>
    </source>
</evidence>
<dbReference type="InterPro" id="IPR050321">
    <property type="entry name" value="Glycosyltr_2/OpgH_subfam"/>
</dbReference>
<keyword evidence="5" id="KW-0460">Magnesium</keyword>
<evidence type="ECO:0000256" key="4">
    <source>
        <dbReference type="ARBA" id="ARBA00022692"/>
    </source>
</evidence>
<feature type="transmembrane region" description="Helical" evidence="13">
    <location>
        <begin position="545"/>
        <end position="562"/>
    </location>
</feature>
<evidence type="ECO:0000256" key="1">
    <source>
        <dbReference type="ARBA" id="ARBA00004141"/>
    </source>
</evidence>
<feature type="transmembrane region" description="Helical" evidence="13">
    <location>
        <begin position="27"/>
        <end position="46"/>
    </location>
</feature>
<accession>A0A9D6L5U8</accession>
<dbReference type="PANTHER" id="PTHR43867:SF4">
    <property type="entry name" value="BETA-(1-3)-GLUCOSYL TRANSFERASE"/>
    <property type="match status" value="1"/>
</dbReference>
<evidence type="ECO:0000256" key="5">
    <source>
        <dbReference type="ARBA" id="ARBA00022842"/>
    </source>
</evidence>
<feature type="non-terminal residue" evidence="14">
    <location>
        <position position="1"/>
    </location>
</feature>